<feature type="transmembrane region" description="Helical" evidence="2">
    <location>
        <begin position="34"/>
        <end position="55"/>
    </location>
</feature>
<keyword evidence="2" id="KW-1133">Transmembrane helix</keyword>
<keyword evidence="2" id="KW-0812">Transmembrane</keyword>
<dbReference type="STRING" id="1385699.A7A78_04155"/>
<protein>
    <submittedName>
        <fullName evidence="3">Uncharacterized protein</fullName>
    </submittedName>
</protein>
<feature type="transmembrane region" description="Helical" evidence="2">
    <location>
        <begin position="293"/>
        <end position="314"/>
    </location>
</feature>
<keyword evidence="2" id="KW-0472">Membrane</keyword>
<gene>
    <name evidence="3" type="ORF">A7A78_04155</name>
</gene>
<accession>A0A1A9LF54</accession>
<dbReference type="RefSeq" id="WP_068762104.1">
    <property type="nucleotide sequence ID" value="NZ_LXIE01000023.1"/>
</dbReference>
<dbReference type="AlphaFoldDB" id="A0A1A9LF54"/>
<dbReference type="OrthoDB" id="1452530at2"/>
<keyword evidence="4" id="KW-1185">Reference proteome</keyword>
<proteinExistence type="predicted"/>
<evidence type="ECO:0000256" key="2">
    <source>
        <dbReference type="SAM" id="Phobius"/>
    </source>
</evidence>
<dbReference type="Proteomes" id="UP000077552">
    <property type="component" value="Unassembled WGS sequence"/>
</dbReference>
<dbReference type="EMBL" id="LXIE01000023">
    <property type="protein sequence ID" value="OAD91015.1"/>
    <property type="molecule type" value="Genomic_DNA"/>
</dbReference>
<evidence type="ECO:0000256" key="1">
    <source>
        <dbReference type="SAM" id="Coils"/>
    </source>
</evidence>
<comment type="caution">
    <text evidence="3">The sequence shown here is derived from an EMBL/GenBank/DDBJ whole genome shotgun (WGS) entry which is preliminary data.</text>
</comment>
<organism evidence="3 4">
    <name type="scientific">Aequorivita soesokkakensis</name>
    <dbReference type="NCBI Taxonomy" id="1385699"/>
    <lineage>
        <taxon>Bacteria</taxon>
        <taxon>Pseudomonadati</taxon>
        <taxon>Bacteroidota</taxon>
        <taxon>Flavobacteriia</taxon>
        <taxon>Flavobacteriales</taxon>
        <taxon>Flavobacteriaceae</taxon>
        <taxon>Aequorivita</taxon>
    </lineage>
</organism>
<name>A0A1A9LF54_9FLAO</name>
<feature type="coiled-coil region" evidence="1">
    <location>
        <begin position="245"/>
        <end position="272"/>
    </location>
</feature>
<evidence type="ECO:0000313" key="3">
    <source>
        <dbReference type="EMBL" id="OAD91015.1"/>
    </source>
</evidence>
<evidence type="ECO:0000313" key="4">
    <source>
        <dbReference type="Proteomes" id="UP000077552"/>
    </source>
</evidence>
<keyword evidence="1" id="KW-0175">Coiled coil</keyword>
<reference evidence="3 4" key="1">
    <citation type="submission" date="2016-05" db="EMBL/GenBank/DDBJ databases">
        <title>Genome sequencing of Vitellibacter soesokkakensis RSSK-12.</title>
        <authorList>
            <person name="Thevarajoo S."/>
            <person name="Selvaratnam C."/>
            <person name="Goh K.M."/>
            <person name="Chan K.-G."/>
            <person name="Chong C.S."/>
        </authorList>
    </citation>
    <scope>NUCLEOTIDE SEQUENCE [LARGE SCALE GENOMIC DNA]</scope>
    <source>
        <strain evidence="3 4">RSSK-12</strain>
    </source>
</reference>
<sequence length="324" mass="37366">MKSNTDEVDLDSLFKGLKRVRNSILLSFYNAIQFLIRSWYIILILFIVGVILGYISMKFSESKQEATVVIRTNFNSEEYTYNAIDILAKKVKAKDTVFIEKNGFRGDTLEIKDIEITPIFSFKDLAEEFQDDERNIDALLRNLNFQDITEEKVEPFRSSFKYHTLFLTLSSVANDATIDNVINYLNNQEIIKNLGEVGKKNIEDQIKVNANTLKQIDSVISTYSTSQSLPSPNSQIFVVDKNFNISNILEMKENLQKANKNLKEDLVFADRTIISIDSNAAVIESKGILSNKLLLYPFLFVFLFLFFAFCRHVYRYIKRIAAEQ</sequence>